<dbReference type="CDD" id="cd00077">
    <property type="entry name" value="HDc"/>
    <property type="match status" value="1"/>
</dbReference>
<sequence length="454" mass="52415">MSDQKLKNEKIFRDPVHDVIRVQDQVILDLIDTSEFQRLRRIKQLGITAEVFHGAEHSRFAHSLGVYEIARQFAEHLERYYATVEVGDGRWDPKERLLLLVAALLHDLGHGPYSHTFEHIFGTDHEAYTQAIILSETTEINQVLRNVSADFPEKVAAVIGKTYPNKQVVQLISSQIDADRMDYLLRDAYYSGATYGRFDLSRLIQMMRPTKNGIAFDHRSMNAVEDYVISRYQMYVQVYFHPVSRALEVLLSALLARVQYLYELSQHDSMRSIDFIPVALRPLFAGDRDVSYYLKLDDAVFIAAINTWRFAEDSILADLAVRFLDRHQLKSIVLNETVGDLLPKLREIIAMAGFSPEYYTAENDSFDLSYDIYRPNTKKPQTQIELVKADGSQIELSDASPLVRSMSGRYYGDARFFFPREMLEEQAIDDVMAPIYADFQRFVHNDELIRPIED</sequence>
<dbReference type="PANTHER" id="PTHR11373">
    <property type="entry name" value="DEOXYNUCLEOSIDE TRIPHOSPHATE TRIPHOSPHOHYDROLASE"/>
    <property type="match status" value="1"/>
</dbReference>
<dbReference type="RefSeq" id="WP_148622554.1">
    <property type="nucleotide sequence ID" value="NZ_SDGZ01000014.1"/>
</dbReference>
<organism evidence="2 3">
    <name type="scientific">Weissella muntiaci</name>
    <dbReference type="NCBI Taxonomy" id="2508881"/>
    <lineage>
        <taxon>Bacteria</taxon>
        <taxon>Bacillati</taxon>
        <taxon>Bacillota</taxon>
        <taxon>Bacilli</taxon>
        <taxon>Lactobacillales</taxon>
        <taxon>Lactobacillaceae</taxon>
        <taxon>Weissella</taxon>
    </lineage>
</organism>
<proteinExistence type="predicted"/>
<dbReference type="PANTHER" id="PTHR11373:SF4">
    <property type="entry name" value="DEOXYNUCLEOSIDE TRIPHOSPHATE TRIPHOSPHOHYDROLASE SAMHD1"/>
    <property type="match status" value="1"/>
</dbReference>
<dbReference type="Proteomes" id="UP000371977">
    <property type="component" value="Unassembled WGS sequence"/>
</dbReference>
<dbReference type="InterPro" id="IPR006674">
    <property type="entry name" value="HD_domain"/>
</dbReference>
<dbReference type="GO" id="GO:0006203">
    <property type="term" value="P:dGTP catabolic process"/>
    <property type="evidence" value="ECO:0007669"/>
    <property type="project" value="TreeGrafter"/>
</dbReference>
<dbReference type="SUPFAM" id="SSF109604">
    <property type="entry name" value="HD-domain/PDEase-like"/>
    <property type="match status" value="1"/>
</dbReference>
<gene>
    <name evidence="2" type="ORF">ESZ50_05290</name>
</gene>
<protein>
    <submittedName>
        <fullName evidence="2">HD domain-containing protein</fullName>
    </submittedName>
</protein>
<dbReference type="GO" id="GO:0008832">
    <property type="term" value="F:dGTPase activity"/>
    <property type="evidence" value="ECO:0007669"/>
    <property type="project" value="TreeGrafter"/>
</dbReference>
<evidence type="ECO:0000313" key="2">
    <source>
        <dbReference type="EMBL" id="TYC49563.1"/>
    </source>
</evidence>
<dbReference type="EMBL" id="SDGZ01000014">
    <property type="protein sequence ID" value="TYC49563.1"/>
    <property type="molecule type" value="Genomic_DNA"/>
</dbReference>
<dbReference type="PROSITE" id="PS51831">
    <property type="entry name" value="HD"/>
    <property type="match status" value="1"/>
</dbReference>
<dbReference type="Gene3D" id="1.10.3210.10">
    <property type="entry name" value="Hypothetical protein af1432"/>
    <property type="match status" value="1"/>
</dbReference>
<dbReference type="InterPro" id="IPR003607">
    <property type="entry name" value="HD/PDEase_dom"/>
</dbReference>
<keyword evidence="3" id="KW-1185">Reference proteome</keyword>
<evidence type="ECO:0000259" key="1">
    <source>
        <dbReference type="PROSITE" id="PS51831"/>
    </source>
</evidence>
<dbReference type="FunFam" id="1.10.3210.10:FF:000014">
    <property type="entry name" value="HD domain-containing protein"/>
    <property type="match status" value="1"/>
</dbReference>
<accession>A0A6C2C816</accession>
<feature type="domain" description="HD" evidence="1">
    <location>
        <begin position="59"/>
        <end position="184"/>
    </location>
</feature>
<dbReference type="SMART" id="SM00471">
    <property type="entry name" value="HDc"/>
    <property type="match status" value="1"/>
</dbReference>
<dbReference type="AlphaFoldDB" id="A0A6C2C816"/>
<reference evidence="2 3" key="1">
    <citation type="submission" date="2019-01" db="EMBL/GenBank/DDBJ databases">
        <title>Weissella sp. nov., a novel lactic acid bacterium isolated from animal feces.</title>
        <authorList>
            <person name="Wang L.-T."/>
        </authorList>
    </citation>
    <scope>NUCLEOTIDE SEQUENCE [LARGE SCALE GENOMIC DNA]</scope>
    <source>
        <strain evidence="2 3">8H-2</strain>
    </source>
</reference>
<dbReference type="Pfam" id="PF01966">
    <property type="entry name" value="HD"/>
    <property type="match status" value="1"/>
</dbReference>
<dbReference type="Pfam" id="PF19276">
    <property type="entry name" value="HD_assoc_2"/>
    <property type="match status" value="1"/>
</dbReference>
<comment type="caution">
    <text evidence="2">The sequence shown here is derived from an EMBL/GenBank/DDBJ whole genome shotgun (WGS) entry which is preliminary data.</text>
</comment>
<evidence type="ECO:0000313" key="3">
    <source>
        <dbReference type="Proteomes" id="UP000371977"/>
    </source>
</evidence>
<dbReference type="OrthoDB" id="9803619at2"/>
<dbReference type="InterPro" id="IPR050135">
    <property type="entry name" value="dGTPase-like"/>
</dbReference>
<dbReference type="InterPro" id="IPR045509">
    <property type="entry name" value="HD_assoc_2"/>
</dbReference>
<name>A0A6C2C816_9LACO</name>